<keyword evidence="13" id="KW-1185">Reference proteome</keyword>
<dbReference type="GO" id="GO:0046872">
    <property type="term" value="F:metal ion binding"/>
    <property type="evidence" value="ECO:0007669"/>
    <property type="project" value="UniProtKB-KW"/>
</dbReference>
<evidence type="ECO:0000313" key="12">
    <source>
        <dbReference type="Proteomes" id="UP000036168"/>
    </source>
</evidence>
<comment type="cofactor">
    <cofactor evidence="1">
        <name>Mn(2+)</name>
        <dbReference type="ChEBI" id="CHEBI:29035"/>
    </cofactor>
</comment>
<organism evidence="10 12">
    <name type="scientific">Bacillus glycinifermentans</name>
    <dbReference type="NCBI Taxonomy" id="1664069"/>
    <lineage>
        <taxon>Bacteria</taxon>
        <taxon>Bacillati</taxon>
        <taxon>Bacillota</taxon>
        <taxon>Bacilli</taxon>
        <taxon>Bacillales</taxon>
        <taxon>Bacillaceae</taxon>
        <taxon>Bacillus</taxon>
    </lineage>
</organism>
<accession>A0A0J6HCX2</accession>
<sequence>MKTALKTDRGKIRQHNEDDAGIFTGKEERVLAVVCDGMGGHLAGDVASRMAVSALKDAWEQAQDIPDSPAETETWLKGQITAVNQKVYDHSRAHEECHGMGTTVVCALYTGKTLTVAHIGDSRCYLLHKDSFTQLTEDHSLVNELVRTGGISKEDAEHHPRKNVLTKALGTDPEVEVEAHSFEMEPGDKVLLCSDGLTNKVDDVKLKDMLQSASSLEEKAERLVQAANDNGGEDNITVVLLELPSQTEEGEDKC</sequence>
<gene>
    <name evidence="10" type="ORF">AB447_218280</name>
    <name evidence="11" type="ORF">P8828_10750</name>
</gene>
<dbReference type="FunFam" id="3.60.40.10:FF:000002">
    <property type="entry name" value="Serine/threonine phosphatase stp"/>
    <property type="match status" value="1"/>
</dbReference>
<evidence type="ECO:0000256" key="5">
    <source>
        <dbReference type="ARBA" id="ARBA00022912"/>
    </source>
</evidence>
<comment type="caution">
    <text evidence="10">The sequence shown here is derived from an EMBL/GenBank/DDBJ whole genome shotgun (WGS) entry which is preliminary data.</text>
</comment>
<evidence type="ECO:0000256" key="1">
    <source>
        <dbReference type="ARBA" id="ARBA00001936"/>
    </source>
</evidence>
<dbReference type="GO" id="GO:0004722">
    <property type="term" value="F:protein serine/threonine phosphatase activity"/>
    <property type="evidence" value="ECO:0007669"/>
    <property type="project" value="UniProtKB-EC"/>
</dbReference>
<protein>
    <recommendedName>
        <fullName evidence="2">protein-serine/threonine phosphatase</fullName>
        <ecNumber evidence="2">3.1.3.16</ecNumber>
    </recommendedName>
</protein>
<dbReference type="OrthoDB" id="9801841at2"/>
<dbReference type="Pfam" id="PF13672">
    <property type="entry name" value="PP2C_2"/>
    <property type="match status" value="1"/>
</dbReference>
<reference evidence="10 12" key="1">
    <citation type="journal article" date="2015" name="Int. J. Syst. Evol. Microbiol.">
        <title>Bacillus glycinifermentans sp. nov., isolated from fermented soybean paste.</title>
        <authorList>
            <person name="Kim S.J."/>
            <person name="Dunlap C.A."/>
            <person name="Kwon S.W."/>
            <person name="Rooney A.P."/>
        </authorList>
    </citation>
    <scope>NUCLEOTIDE SEQUENCE [LARGE SCALE GENOMIC DNA]</scope>
    <source>
        <strain evidence="10 12">GO-13</strain>
    </source>
</reference>
<keyword evidence="4" id="KW-0378">Hydrolase</keyword>
<dbReference type="AlphaFoldDB" id="A0A0J6E9E5"/>
<evidence type="ECO:0000313" key="10">
    <source>
        <dbReference type="EMBL" id="KRT93343.1"/>
    </source>
</evidence>
<keyword evidence="5" id="KW-0904">Protein phosphatase</keyword>
<evidence type="ECO:0000256" key="3">
    <source>
        <dbReference type="ARBA" id="ARBA00022723"/>
    </source>
</evidence>
<accession>A0A0J6E9E5</accession>
<dbReference type="SMART" id="SM00331">
    <property type="entry name" value="PP2C_SIG"/>
    <property type="match status" value="1"/>
</dbReference>
<evidence type="ECO:0000256" key="8">
    <source>
        <dbReference type="ARBA" id="ARBA00048336"/>
    </source>
</evidence>
<dbReference type="PATRIC" id="fig|1664069.3.peg.4337"/>
<dbReference type="SUPFAM" id="SSF81606">
    <property type="entry name" value="PP2C-like"/>
    <property type="match status" value="1"/>
</dbReference>
<dbReference type="Proteomes" id="UP001341297">
    <property type="component" value="Unassembled WGS sequence"/>
</dbReference>
<dbReference type="EC" id="3.1.3.16" evidence="2"/>
<dbReference type="NCBIfam" id="NF033484">
    <property type="entry name" value="Stp1_PP2C_phos"/>
    <property type="match status" value="1"/>
</dbReference>
<dbReference type="RefSeq" id="WP_048354642.1">
    <property type="nucleotide sequence ID" value="NZ_CP023481.1"/>
</dbReference>
<keyword evidence="6" id="KW-0464">Manganese</keyword>
<evidence type="ECO:0000256" key="4">
    <source>
        <dbReference type="ARBA" id="ARBA00022801"/>
    </source>
</evidence>
<evidence type="ECO:0000313" key="11">
    <source>
        <dbReference type="EMBL" id="MEC0485310.1"/>
    </source>
</evidence>
<dbReference type="InterPro" id="IPR036457">
    <property type="entry name" value="PPM-type-like_dom_sf"/>
</dbReference>
<evidence type="ECO:0000259" key="9">
    <source>
        <dbReference type="PROSITE" id="PS51746"/>
    </source>
</evidence>
<dbReference type="EMBL" id="LECW02000021">
    <property type="protein sequence ID" value="KRT93343.1"/>
    <property type="molecule type" value="Genomic_DNA"/>
</dbReference>
<dbReference type="PROSITE" id="PS51746">
    <property type="entry name" value="PPM_2"/>
    <property type="match status" value="1"/>
</dbReference>
<keyword evidence="3" id="KW-0479">Metal-binding</keyword>
<dbReference type="SMART" id="SM00332">
    <property type="entry name" value="PP2Cc"/>
    <property type="match status" value="1"/>
</dbReference>
<reference evidence="11 13" key="3">
    <citation type="submission" date="2023-03" db="EMBL/GenBank/DDBJ databases">
        <title>Agriculturally important microbes genome sequencing.</title>
        <authorList>
            <person name="Dunlap C."/>
        </authorList>
    </citation>
    <scope>NUCLEOTIDE SEQUENCE [LARGE SCALE GENOMIC DNA]</scope>
    <source>
        <strain evidence="11 13">CBP-3203</strain>
    </source>
</reference>
<dbReference type="InterPro" id="IPR015655">
    <property type="entry name" value="PP2C"/>
</dbReference>
<dbReference type="STRING" id="1664069.BGLY_1793"/>
<reference evidence="10" key="2">
    <citation type="submission" date="2015-10" db="EMBL/GenBank/DDBJ databases">
        <authorList>
            <person name="Gilbert D.G."/>
        </authorList>
    </citation>
    <scope>NUCLEOTIDE SEQUENCE</scope>
    <source>
        <strain evidence="10">GO-13</strain>
    </source>
</reference>
<dbReference type="PANTHER" id="PTHR47992">
    <property type="entry name" value="PROTEIN PHOSPHATASE"/>
    <property type="match status" value="1"/>
</dbReference>
<evidence type="ECO:0000256" key="7">
    <source>
        <dbReference type="ARBA" id="ARBA00047761"/>
    </source>
</evidence>
<proteinExistence type="predicted"/>
<dbReference type="InterPro" id="IPR001932">
    <property type="entry name" value="PPM-type_phosphatase-like_dom"/>
</dbReference>
<dbReference type="CDD" id="cd00143">
    <property type="entry name" value="PP2Cc"/>
    <property type="match status" value="1"/>
</dbReference>
<comment type="catalytic activity">
    <reaction evidence="8">
        <text>O-phospho-L-threonyl-[protein] + H2O = L-threonyl-[protein] + phosphate</text>
        <dbReference type="Rhea" id="RHEA:47004"/>
        <dbReference type="Rhea" id="RHEA-COMP:11060"/>
        <dbReference type="Rhea" id="RHEA-COMP:11605"/>
        <dbReference type="ChEBI" id="CHEBI:15377"/>
        <dbReference type="ChEBI" id="CHEBI:30013"/>
        <dbReference type="ChEBI" id="CHEBI:43474"/>
        <dbReference type="ChEBI" id="CHEBI:61977"/>
        <dbReference type="EC" id="3.1.3.16"/>
    </reaction>
</comment>
<comment type="catalytic activity">
    <reaction evidence="7">
        <text>O-phospho-L-seryl-[protein] + H2O = L-seryl-[protein] + phosphate</text>
        <dbReference type="Rhea" id="RHEA:20629"/>
        <dbReference type="Rhea" id="RHEA-COMP:9863"/>
        <dbReference type="Rhea" id="RHEA-COMP:11604"/>
        <dbReference type="ChEBI" id="CHEBI:15377"/>
        <dbReference type="ChEBI" id="CHEBI:29999"/>
        <dbReference type="ChEBI" id="CHEBI:43474"/>
        <dbReference type="ChEBI" id="CHEBI:83421"/>
        <dbReference type="EC" id="3.1.3.16"/>
    </reaction>
</comment>
<feature type="domain" description="PPM-type phosphatase" evidence="9">
    <location>
        <begin position="2"/>
        <end position="243"/>
    </location>
</feature>
<evidence type="ECO:0000256" key="2">
    <source>
        <dbReference type="ARBA" id="ARBA00013081"/>
    </source>
</evidence>
<evidence type="ECO:0000256" key="6">
    <source>
        <dbReference type="ARBA" id="ARBA00023211"/>
    </source>
</evidence>
<dbReference type="EMBL" id="JARRTL010000009">
    <property type="protein sequence ID" value="MEC0485310.1"/>
    <property type="molecule type" value="Genomic_DNA"/>
</dbReference>
<name>A0A0J6E9E5_9BACI</name>
<evidence type="ECO:0000313" key="13">
    <source>
        <dbReference type="Proteomes" id="UP001341297"/>
    </source>
</evidence>
<dbReference type="Gene3D" id="3.60.40.10">
    <property type="entry name" value="PPM-type phosphatase domain"/>
    <property type="match status" value="1"/>
</dbReference>
<dbReference type="Proteomes" id="UP000036168">
    <property type="component" value="Unassembled WGS sequence"/>
</dbReference>